<protein>
    <submittedName>
        <fullName evidence="1">Uncharacterized protein</fullName>
    </submittedName>
</protein>
<dbReference type="RefSeq" id="WP_204014124.1">
    <property type="nucleotide sequence ID" value="NZ_BOOG01000015.1"/>
</dbReference>
<gene>
    <name evidence="1" type="ORF">Mth01_17280</name>
</gene>
<comment type="caution">
    <text evidence="1">The sequence shown here is derived from an EMBL/GenBank/DDBJ whole genome shotgun (WGS) entry which is preliminary data.</text>
</comment>
<reference evidence="1" key="1">
    <citation type="submission" date="2021-01" db="EMBL/GenBank/DDBJ databases">
        <title>Whole genome shotgun sequence of Sphaerimonospora thailandensis NBRC 107569.</title>
        <authorList>
            <person name="Komaki H."/>
            <person name="Tamura T."/>
        </authorList>
    </citation>
    <scope>NUCLEOTIDE SEQUENCE</scope>
    <source>
        <strain evidence="1">NBRC 107569</strain>
    </source>
</reference>
<keyword evidence="2" id="KW-1185">Reference proteome</keyword>
<name>A0A8J3R6X2_9ACTN</name>
<sequence>MTRRPIPGREVLAATVRQALDAHEWDTLHEFRTLHWDGEQITTGTLAAIDPSVHPTDYPALMVKVARTAVEQQQEVSTLHAFLLLFEAHAVMAPSDDASDDEQARFQRDRLERRFYQREDAVELATAYCADIHGRLWSATRRRDTGAVEQHFYPTPEGAPGGAFVNALRAVAQAAGAVLFGQVIE</sequence>
<evidence type="ECO:0000313" key="2">
    <source>
        <dbReference type="Proteomes" id="UP000610966"/>
    </source>
</evidence>
<accession>A0A8J3R6X2</accession>
<dbReference type="AlphaFoldDB" id="A0A8J3R6X2"/>
<dbReference type="EMBL" id="BOOG01000015">
    <property type="protein sequence ID" value="GIH69475.1"/>
    <property type="molecule type" value="Genomic_DNA"/>
</dbReference>
<proteinExistence type="predicted"/>
<organism evidence="1 2">
    <name type="scientific">Sphaerimonospora thailandensis</name>
    <dbReference type="NCBI Taxonomy" id="795644"/>
    <lineage>
        <taxon>Bacteria</taxon>
        <taxon>Bacillati</taxon>
        <taxon>Actinomycetota</taxon>
        <taxon>Actinomycetes</taxon>
        <taxon>Streptosporangiales</taxon>
        <taxon>Streptosporangiaceae</taxon>
        <taxon>Sphaerimonospora</taxon>
    </lineage>
</organism>
<evidence type="ECO:0000313" key="1">
    <source>
        <dbReference type="EMBL" id="GIH69475.1"/>
    </source>
</evidence>
<dbReference type="Proteomes" id="UP000610966">
    <property type="component" value="Unassembled WGS sequence"/>
</dbReference>